<dbReference type="OrthoDB" id="9804574at2"/>
<evidence type="ECO:0000259" key="3">
    <source>
        <dbReference type="Pfam" id="PF04295"/>
    </source>
</evidence>
<dbReference type="Proteomes" id="UP000295066">
    <property type="component" value="Unassembled WGS sequence"/>
</dbReference>
<dbReference type="GO" id="GO:0016829">
    <property type="term" value="F:lyase activity"/>
    <property type="evidence" value="ECO:0007669"/>
    <property type="project" value="UniProtKB-KW"/>
</dbReference>
<organism evidence="5 6">
    <name type="scientific">Aminivibrio pyruvatiphilus</name>
    <dbReference type="NCBI Taxonomy" id="1005740"/>
    <lineage>
        <taxon>Bacteria</taxon>
        <taxon>Thermotogati</taxon>
        <taxon>Synergistota</taxon>
        <taxon>Synergistia</taxon>
        <taxon>Synergistales</taxon>
        <taxon>Aminobacteriaceae</taxon>
        <taxon>Aminivibrio</taxon>
    </lineage>
</organism>
<dbReference type="GO" id="GO:0019698">
    <property type="term" value="P:D-galacturonate catabolic process"/>
    <property type="evidence" value="ECO:0007669"/>
    <property type="project" value="TreeGrafter"/>
</dbReference>
<dbReference type="GO" id="GO:0016787">
    <property type="term" value="F:hydrolase activity"/>
    <property type="evidence" value="ECO:0007669"/>
    <property type="project" value="UniProtKB-KW"/>
</dbReference>
<evidence type="ECO:0000259" key="4">
    <source>
        <dbReference type="Pfam" id="PF20629"/>
    </source>
</evidence>
<dbReference type="Pfam" id="PF04295">
    <property type="entry name" value="GD_AH_second"/>
    <property type="match status" value="1"/>
</dbReference>
<comment type="similarity">
    <text evidence="1">Belongs to the UxaA family.</text>
</comment>
<feature type="domain" description="D-galactarate/Altronate dehydratase second" evidence="3">
    <location>
        <begin position="6"/>
        <end position="127"/>
    </location>
</feature>
<evidence type="ECO:0000256" key="2">
    <source>
        <dbReference type="ARBA" id="ARBA00023239"/>
    </source>
</evidence>
<evidence type="ECO:0000256" key="1">
    <source>
        <dbReference type="ARBA" id="ARBA00010986"/>
    </source>
</evidence>
<evidence type="ECO:0000313" key="6">
    <source>
        <dbReference type="Proteomes" id="UP000295066"/>
    </source>
</evidence>
<evidence type="ECO:0000313" key="5">
    <source>
        <dbReference type="EMBL" id="TDY63066.1"/>
    </source>
</evidence>
<name>A0A4R8MGH8_9BACT</name>
<dbReference type="RefSeq" id="WP_133955874.1">
    <property type="nucleotide sequence ID" value="NZ_SORI01000002.1"/>
</dbReference>
<dbReference type="InterPro" id="IPR007392">
    <property type="entry name" value="GD_AH_second"/>
</dbReference>
<reference evidence="5 6" key="1">
    <citation type="submission" date="2019-03" db="EMBL/GenBank/DDBJ databases">
        <title>Genomic Encyclopedia of Type Strains, Phase IV (KMG-IV): sequencing the most valuable type-strain genomes for metagenomic binning, comparative biology and taxonomic classification.</title>
        <authorList>
            <person name="Goeker M."/>
        </authorList>
    </citation>
    <scope>NUCLEOTIDE SEQUENCE [LARGE SCALE GENOMIC DNA]</scope>
    <source>
        <strain evidence="5 6">DSM 25964</strain>
    </source>
</reference>
<dbReference type="EMBL" id="SORI01000002">
    <property type="protein sequence ID" value="TDY63066.1"/>
    <property type="molecule type" value="Genomic_DNA"/>
</dbReference>
<dbReference type="AlphaFoldDB" id="A0A4R8MGH8"/>
<protein>
    <submittedName>
        <fullName evidence="5">Altronate hydrolase</fullName>
    </submittedName>
</protein>
<keyword evidence="5" id="KW-0378">Hydrolase</keyword>
<accession>A0A4R8MGH8</accession>
<comment type="caution">
    <text evidence="5">The sequence shown here is derived from an EMBL/GenBank/DDBJ whole genome shotgun (WGS) entry which is preliminary data.</text>
</comment>
<sequence length="396" mass="43187">MTFWTGFLRSDGSKGIRDWILVVHTVECSRFVAERIASGEDDVCCIGYEPCNDNDYAIRLLLALSRHPNAGGALFVGLGCEYTQPGRLAEVTAASGRPADWFFIQDTGGTATAVAEGKRRLAALRRRVERNRKPVPMGWQDLAVGCECGGSDATSGLAGNPLAGRFFDRLVDRGGTAVFEEMAELVGLLPELLRRAETPEAAEEIRAAYENMVRYCTSVRQYSISPGNFAGGLSTIEEKSCGAYAKSGTRPIRGVIRASERPPGKGLWLMDSLPDPHHMQFGYSNPHDTEGLMDLLSAGCQVLFFVTGRGSPVGAPLAPVVKITGNSGTFRKMEEDMDFDAGRILSGETGFDEAVLELESLVERICRGERSKSEILGHREYAIDCKFQDTGRPRRC</sequence>
<proteinExistence type="inferred from homology"/>
<keyword evidence="2" id="KW-0456">Lyase</keyword>
<dbReference type="PANTHER" id="PTHR30536:SF5">
    <property type="entry name" value="ALTRONATE DEHYDRATASE"/>
    <property type="match status" value="1"/>
</dbReference>
<dbReference type="InterPro" id="IPR048332">
    <property type="entry name" value="GD_AH_C"/>
</dbReference>
<keyword evidence="6" id="KW-1185">Reference proteome</keyword>
<dbReference type="InterPro" id="IPR052172">
    <property type="entry name" value="UxaA_altronate/galactarate_dh"/>
</dbReference>
<dbReference type="Pfam" id="PF20629">
    <property type="entry name" value="GD_AH_C"/>
    <property type="match status" value="1"/>
</dbReference>
<gene>
    <name evidence="5" type="ORF">C8D99_10247</name>
</gene>
<dbReference type="PANTHER" id="PTHR30536">
    <property type="entry name" value="ALTRONATE/GALACTARATE DEHYDRATASE"/>
    <property type="match status" value="1"/>
</dbReference>
<feature type="domain" description="D-galactarate/Altronate dehydratase C-terminal" evidence="4">
    <location>
        <begin position="140"/>
        <end position="383"/>
    </location>
</feature>